<dbReference type="Gene3D" id="2.60.120.620">
    <property type="entry name" value="q2cbj1_9rhob like domain"/>
    <property type="match status" value="2"/>
</dbReference>
<keyword evidence="11" id="KW-0408">Iron</keyword>
<evidence type="ECO:0000256" key="14">
    <source>
        <dbReference type="SAM" id="MobiDB-lite"/>
    </source>
</evidence>
<keyword evidence="10" id="KW-0560">Oxidoreductase</keyword>
<dbReference type="OrthoDB" id="420380at2759"/>
<dbReference type="FunFam" id="1.25.40.10:FF:000006">
    <property type="entry name" value="Prolyl 4-hydroxylase subunit alpha 2"/>
    <property type="match status" value="1"/>
</dbReference>
<feature type="domain" description="Fe2OG dioxygenase" evidence="15">
    <location>
        <begin position="487"/>
        <end position="596"/>
    </location>
</feature>
<dbReference type="Pfam" id="PF08336">
    <property type="entry name" value="P4Ha_N"/>
    <property type="match status" value="1"/>
</dbReference>
<dbReference type="GO" id="GO:0004656">
    <property type="term" value="F:procollagen-proline 4-dioxygenase activity"/>
    <property type="evidence" value="ECO:0007669"/>
    <property type="project" value="UniProtKB-EC"/>
</dbReference>
<evidence type="ECO:0000259" key="15">
    <source>
        <dbReference type="PROSITE" id="PS51471"/>
    </source>
</evidence>
<evidence type="ECO:0000256" key="12">
    <source>
        <dbReference type="ARBA" id="ARBA00023180"/>
    </source>
</evidence>
<feature type="coiled-coil region" evidence="13">
    <location>
        <begin position="48"/>
        <end position="75"/>
    </location>
</feature>
<proteinExistence type="inferred from homology"/>
<dbReference type="EMBL" id="CAIIXF020000009">
    <property type="protein sequence ID" value="CAH1794564.1"/>
    <property type="molecule type" value="Genomic_DNA"/>
</dbReference>
<comment type="cofactor">
    <cofactor evidence="1">
        <name>L-ascorbate</name>
        <dbReference type="ChEBI" id="CHEBI:38290"/>
    </cofactor>
</comment>
<dbReference type="Pfam" id="PF23558">
    <property type="entry name" value="TPR_P4H"/>
    <property type="match status" value="1"/>
</dbReference>
<dbReference type="Proteomes" id="UP000749559">
    <property type="component" value="Unassembled WGS sequence"/>
</dbReference>
<evidence type="ECO:0000313" key="17">
    <source>
        <dbReference type="Proteomes" id="UP000749559"/>
    </source>
</evidence>
<keyword evidence="7" id="KW-0256">Endoplasmic reticulum</keyword>
<evidence type="ECO:0000256" key="2">
    <source>
        <dbReference type="ARBA" id="ARBA00002035"/>
    </source>
</evidence>
<evidence type="ECO:0000256" key="3">
    <source>
        <dbReference type="ARBA" id="ARBA00004319"/>
    </source>
</evidence>
<comment type="function">
    <text evidence="2">Catalyzes the post-translational formation of 4-hydroxyproline in -Xaa-Pro-Gly- sequences in collagens and other proteins.</text>
</comment>
<dbReference type="InterPro" id="IPR006620">
    <property type="entry name" value="Pro_4_hyd_alph"/>
</dbReference>
<protein>
    <recommendedName>
        <fullName evidence="5">procollagen-proline 4-dioxygenase</fullName>
        <ecNumber evidence="5">1.14.11.2</ecNumber>
    </recommendedName>
</protein>
<dbReference type="InterPro" id="IPR044862">
    <property type="entry name" value="Pro_4_hyd_alph_FE2OG_OXY"/>
</dbReference>
<dbReference type="Gene3D" id="1.25.40.10">
    <property type="entry name" value="Tetratricopeptide repeat domain"/>
    <property type="match status" value="2"/>
</dbReference>
<sequence>MSSQRTILHKVCVALTLLIVGFIHVARSEMFTALADVERILHVEKDIANDLREYIASEEARLEKIRKVADDYESHSNEGLSDIVHHVGHPVNAFLLVKRFTLDWKNVEDLLKNDTSQEIINRINGHQERFPDTEDLGGAATALLRLQDTYEIPTSKLALGEVGKKKSSPMTANDCFELGKSAYLNGDHYHCILWMDEAIDIYENERNKTVDKATVLDYLSYSLYLQGNVRHALVLTNELISLGNVRPALKLTNEWLLLVPDHERASNNKKYYESLIEKEESEPGKRGDSGEKVKNERPTDEYKRSTEFIVYEKLCRGEDTHEIPSPHTLACSYNDNNSPFLKLQPIKQEVVFHDPRIVILHDVMSDSEIEVIKTLAAPRLQRATARNIVTGKFEPAHYRISKRGSPRIYTTVGDNGFRCTPGGSPFNVVKLARSTVFDPKKKNTQGASANVQSYRTSKGMWLDNFDHHVVDRVDRRVHAFTGFDSETTEQLQVVNYGIGGHYEPHFDYARNTPAEKHTFEEFRGNRIATVLFYMTDVELGGATVFPTIGAKVFPKKGTAVFWHNLHKSGEGDELTRHAACPVLVGSKWVSNKWIHERGQEFRRPCGLSADE</sequence>
<evidence type="ECO:0000313" key="16">
    <source>
        <dbReference type="EMBL" id="CAH1794564.1"/>
    </source>
</evidence>
<dbReference type="FunFam" id="2.60.120.620:FF:000001">
    <property type="entry name" value="Prolyl 4-hydroxylase subunit alpha 2"/>
    <property type="match status" value="1"/>
</dbReference>
<evidence type="ECO:0000256" key="7">
    <source>
        <dbReference type="ARBA" id="ARBA00022824"/>
    </source>
</evidence>
<dbReference type="InterPro" id="IPR045054">
    <property type="entry name" value="P4HA-like"/>
</dbReference>
<dbReference type="PROSITE" id="PS51471">
    <property type="entry name" value="FE2OG_OXY"/>
    <property type="match status" value="1"/>
</dbReference>
<dbReference type="PANTHER" id="PTHR10869:SF244">
    <property type="entry name" value="PROLYL 4-HYDROXYLASE SUBUNIT ALPHA-2"/>
    <property type="match status" value="1"/>
</dbReference>
<dbReference type="Pfam" id="PF13640">
    <property type="entry name" value="2OG-FeII_Oxy_3"/>
    <property type="match status" value="1"/>
</dbReference>
<evidence type="ECO:0000256" key="13">
    <source>
        <dbReference type="SAM" id="Coils"/>
    </source>
</evidence>
<evidence type="ECO:0000256" key="9">
    <source>
        <dbReference type="ARBA" id="ARBA00022964"/>
    </source>
</evidence>
<feature type="region of interest" description="Disordered" evidence="14">
    <location>
        <begin position="276"/>
        <end position="300"/>
    </location>
</feature>
<keyword evidence="17" id="KW-1185">Reference proteome</keyword>
<reference evidence="16" key="1">
    <citation type="submission" date="2022-03" db="EMBL/GenBank/DDBJ databases">
        <authorList>
            <person name="Martin C."/>
        </authorList>
    </citation>
    <scope>NUCLEOTIDE SEQUENCE</scope>
</reference>
<comment type="similarity">
    <text evidence="4">Belongs to the P4HA family.</text>
</comment>
<keyword evidence="6" id="KW-0479">Metal-binding</keyword>
<name>A0A8S4PSM8_OWEFU</name>
<keyword evidence="13" id="KW-0175">Coiled coil</keyword>
<organism evidence="16 17">
    <name type="scientific">Owenia fusiformis</name>
    <name type="common">Polychaete worm</name>
    <dbReference type="NCBI Taxonomy" id="6347"/>
    <lineage>
        <taxon>Eukaryota</taxon>
        <taxon>Metazoa</taxon>
        <taxon>Spiralia</taxon>
        <taxon>Lophotrochozoa</taxon>
        <taxon>Annelida</taxon>
        <taxon>Polychaeta</taxon>
        <taxon>Sedentaria</taxon>
        <taxon>Canalipalpata</taxon>
        <taxon>Sabellida</taxon>
        <taxon>Oweniida</taxon>
        <taxon>Oweniidae</taxon>
        <taxon>Owenia</taxon>
    </lineage>
</organism>
<dbReference type="GO" id="GO:0005506">
    <property type="term" value="F:iron ion binding"/>
    <property type="evidence" value="ECO:0007669"/>
    <property type="project" value="InterPro"/>
</dbReference>
<dbReference type="InterPro" id="IPR011990">
    <property type="entry name" value="TPR-like_helical_dom_sf"/>
</dbReference>
<dbReference type="InterPro" id="IPR059068">
    <property type="entry name" value="TPR_P4H"/>
</dbReference>
<dbReference type="GO" id="GO:0005788">
    <property type="term" value="C:endoplasmic reticulum lumen"/>
    <property type="evidence" value="ECO:0007669"/>
    <property type="project" value="UniProtKB-SubCell"/>
</dbReference>
<evidence type="ECO:0000256" key="8">
    <source>
        <dbReference type="ARBA" id="ARBA00022896"/>
    </source>
</evidence>
<keyword evidence="8" id="KW-0847">Vitamin C</keyword>
<dbReference type="Gene3D" id="6.10.140.1460">
    <property type="match status" value="1"/>
</dbReference>
<comment type="caution">
    <text evidence="16">The sequence shown here is derived from an EMBL/GenBank/DDBJ whole genome shotgun (WGS) entry which is preliminary data.</text>
</comment>
<dbReference type="SMART" id="SM00702">
    <property type="entry name" value="P4Hc"/>
    <property type="match status" value="1"/>
</dbReference>
<dbReference type="GO" id="GO:0031418">
    <property type="term" value="F:L-ascorbic acid binding"/>
    <property type="evidence" value="ECO:0007669"/>
    <property type="project" value="UniProtKB-KW"/>
</dbReference>
<evidence type="ECO:0000256" key="6">
    <source>
        <dbReference type="ARBA" id="ARBA00022723"/>
    </source>
</evidence>
<accession>A0A8S4PSM8</accession>
<evidence type="ECO:0000256" key="1">
    <source>
        <dbReference type="ARBA" id="ARBA00001961"/>
    </source>
</evidence>
<dbReference type="InterPro" id="IPR005123">
    <property type="entry name" value="Oxoglu/Fe-dep_dioxygenase_dom"/>
</dbReference>
<dbReference type="PANTHER" id="PTHR10869">
    <property type="entry name" value="PROLYL 4-HYDROXYLASE ALPHA SUBUNIT"/>
    <property type="match status" value="1"/>
</dbReference>
<dbReference type="InterPro" id="IPR013547">
    <property type="entry name" value="P4H_N"/>
</dbReference>
<dbReference type="AlphaFoldDB" id="A0A8S4PSM8"/>
<keyword evidence="12" id="KW-0325">Glycoprotein</keyword>
<keyword evidence="9" id="KW-0223">Dioxygenase</keyword>
<evidence type="ECO:0000256" key="5">
    <source>
        <dbReference type="ARBA" id="ARBA00012269"/>
    </source>
</evidence>
<gene>
    <name evidence="16" type="ORF">OFUS_LOCUS19237</name>
</gene>
<evidence type="ECO:0000256" key="4">
    <source>
        <dbReference type="ARBA" id="ARBA00006511"/>
    </source>
</evidence>
<evidence type="ECO:0000256" key="10">
    <source>
        <dbReference type="ARBA" id="ARBA00023002"/>
    </source>
</evidence>
<evidence type="ECO:0000256" key="11">
    <source>
        <dbReference type="ARBA" id="ARBA00023004"/>
    </source>
</evidence>
<dbReference type="SUPFAM" id="SSF48452">
    <property type="entry name" value="TPR-like"/>
    <property type="match status" value="1"/>
</dbReference>
<comment type="subcellular location">
    <subcellularLocation>
        <location evidence="3">Endoplasmic reticulum lumen</location>
    </subcellularLocation>
</comment>
<dbReference type="EC" id="1.14.11.2" evidence="5"/>